<sequence length="251" mass="27933">MPRKKTAVFVTVITALLVVMVLSVAMSVHHYEKTVLITLDAAGEQAAENETGLAEIRRQLEADKADASTGTMFWNGSVCVTKYRAWGGRTTTYYVCPYLSAVSTETIGDTPKEWTVSLSFAMCATQGEELVNFNKKFAVRDIELNCRAGKDAAILSAAYNDMDMTDINGDLLSYTFRDKEELTTDTSVYAKLMMVSKKSLNQIEAEAKEGTDEKDSVMVNWAFRLEEDGRLVNNFDGVQVEIPYTMEETND</sequence>
<dbReference type="AlphaFoldDB" id="A0AAE3E674"/>
<dbReference type="Proteomes" id="UP001198200">
    <property type="component" value="Unassembled WGS sequence"/>
</dbReference>
<name>A0AAE3E674_9FIRM</name>
<comment type="caution">
    <text evidence="1">The sequence shown here is derived from an EMBL/GenBank/DDBJ whole genome shotgun (WGS) entry which is preliminary data.</text>
</comment>
<dbReference type="EMBL" id="JAJEQN010000026">
    <property type="protein sequence ID" value="MCC2222047.1"/>
    <property type="molecule type" value="Genomic_DNA"/>
</dbReference>
<gene>
    <name evidence="1" type="ORF">LKD48_10430</name>
</gene>
<reference evidence="1 2" key="1">
    <citation type="submission" date="2021-10" db="EMBL/GenBank/DDBJ databases">
        <title>Anaerobic single-cell dispensing facilitates the cultivation of human gut bacteria.</title>
        <authorList>
            <person name="Afrizal A."/>
        </authorList>
    </citation>
    <scope>NUCLEOTIDE SEQUENCE [LARGE SCALE GENOMIC DNA]</scope>
    <source>
        <strain evidence="1 2">CLA-AA-H224</strain>
    </source>
</reference>
<protein>
    <submittedName>
        <fullName evidence="1">Uncharacterized protein</fullName>
    </submittedName>
</protein>
<dbReference type="RefSeq" id="WP_118612392.1">
    <property type="nucleotide sequence ID" value="NZ_JAJEQN010000026.1"/>
</dbReference>
<accession>A0AAE3E674</accession>
<evidence type="ECO:0000313" key="2">
    <source>
        <dbReference type="Proteomes" id="UP001198200"/>
    </source>
</evidence>
<keyword evidence="2" id="KW-1185">Reference proteome</keyword>
<organism evidence="1 2">
    <name type="scientific">Anthropogastromicrobium aceti</name>
    <dbReference type="NCBI Taxonomy" id="2981768"/>
    <lineage>
        <taxon>Bacteria</taxon>
        <taxon>Bacillati</taxon>
        <taxon>Bacillota</taxon>
        <taxon>Clostridia</taxon>
        <taxon>Lachnospirales</taxon>
        <taxon>Lachnospiraceae</taxon>
        <taxon>Anthropogastromicrobium</taxon>
    </lineage>
</organism>
<proteinExistence type="predicted"/>
<evidence type="ECO:0000313" key="1">
    <source>
        <dbReference type="EMBL" id="MCC2222047.1"/>
    </source>
</evidence>